<dbReference type="PANTHER" id="PTHR22754">
    <property type="entry name" value="DISCO-INTERACTING PROTEIN 2 DIP2 -RELATED"/>
    <property type="match status" value="1"/>
</dbReference>
<dbReference type="CDD" id="cd05931">
    <property type="entry name" value="FAAL"/>
    <property type="match status" value="1"/>
</dbReference>
<dbReference type="GO" id="GO:0016874">
    <property type="term" value="F:ligase activity"/>
    <property type="evidence" value="ECO:0007669"/>
    <property type="project" value="UniProtKB-KW"/>
</dbReference>
<evidence type="ECO:0000313" key="7">
    <source>
        <dbReference type="EMBL" id="WMW06173.1"/>
    </source>
</evidence>
<dbReference type="Pfam" id="PF00501">
    <property type="entry name" value="AMP-binding"/>
    <property type="match status" value="1"/>
</dbReference>
<dbReference type="Gene3D" id="3.30.300.30">
    <property type="match status" value="1"/>
</dbReference>
<evidence type="ECO:0000256" key="4">
    <source>
        <dbReference type="ARBA" id="ARBA00023098"/>
    </source>
</evidence>
<dbReference type="SUPFAM" id="SSF56801">
    <property type="entry name" value="Acetyl-CoA synthetase-like"/>
    <property type="match status" value="1"/>
</dbReference>
<dbReference type="InterPro" id="IPR020845">
    <property type="entry name" value="AMP-binding_CS"/>
</dbReference>
<protein>
    <submittedName>
        <fullName evidence="7">Fatty acyl-AMP ligase</fullName>
    </submittedName>
</protein>
<accession>A0ABY9QQ49</accession>
<keyword evidence="3" id="KW-0276">Fatty acid metabolism</keyword>
<gene>
    <name evidence="7" type="ORF">RAH46_02265</name>
</gene>
<organism evidence="7 8">
    <name type="scientific">Pseudomonas entomophila</name>
    <dbReference type="NCBI Taxonomy" id="312306"/>
    <lineage>
        <taxon>Bacteria</taxon>
        <taxon>Pseudomonadati</taxon>
        <taxon>Pseudomonadota</taxon>
        <taxon>Gammaproteobacteria</taxon>
        <taxon>Pseudomonadales</taxon>
        <taxon>Pseudomonadaceae</taxon>
        <taxon>Pseudomonas</taxon>
    </lineage>
</organism>
<dbReference type="InterPro" id="IPR040097">
    <property type="entry name" value="FAAL/FAAC"/>
</dbReference>
<reference evidence="7 8" key="1">
    <citation type="submission" date="2023-08" db="EMBL/GenBank/DDBJ databases">
        <title>Complete Genome Sequence of Pseudomonas entomophila TVIN A01.</title>
        <authorList>
            <person name="Shelke T."/>
            <person name="Mahar N.S."/>
            <person name="Gupta I."/>
            <person name="Gupta V."/>
        </authorList>
    </citation>
    <scope>NUCLEOTIDE SEQUENCE [LARGE SCALE GENOMIC DNA]</scope>
    <source>
        <strain evidence="7 8">TVIN-A01</strain>
    </source>
</reference>
<comment type="similarity">
    <text evidence="1">Belongs to the ATP-dependent AMP-binding enzyme family.</text>
</comment>
<dbReference type="PROSITE" id="PS00455">
    <property type="entry name" value="AMP_BINDING"/>
    <property type="match status" value="1"/>
</dbReference>
<dbReference type="Proteomes" id="UP001183127">
    <property type="component" value="Chromosome"/>
</dbReference>
<proteinExistence type="inferred from homology"/>
<sequence length="567" mass="62387">MPHACLAPARAHCNIVDSCRLHASAHADKAAFVFITRQTEEILTFGELDAFSRSLALYLCTQNLQGRNILLIYPSGLEFIKAFVACLYAGAVPVPVNTPTQPHALDRFKKIIDDARIEYVLSSSGLMQRFDFDVFGELGKLATDEFVAEQTEWSPDSPHSQATAFIQYTSGSTGDPKGAVISHANLVNNLEMIQSGFANDEHIVGVNWLPLFHDMGLVGNVLQPLYLGITCIHMSPLEFVQKPVRWLRAISDYRGTTSGGPTFGFAHCLARIKDEECVGLDLSSWRIAYCGAEPVRHEVLDAFAKRFSRYGFAPSSFYPCYGMAETTLIVTGPTAGAGLRVLELDRNSLQLGLAVAARPDAPGDLLVSNGRPINGSRVAIVDPETGARKQDMHIGEVWVASSSVAQGYFDNPSATRERFGAYFETEPEVVFYRTGDLGFLKDEELYITGRLKDLIVIRGRNYYPQDIEQTAFLATPGLRENCGVAFSQRAGEQEGLVLVHEVEKGELDPHTREQMVCAIRQRIIEQHGIAPDAVMLIKPKGVAKTSSGKLRRAETAARFERGELLQA</sequence>
<dbReference type="EMBL" id="CP132921">
    <property type="protein sequence ID" value="WMW06173.1"/>
    <property type="molecule type" value="Genomic_DNA"/>
</dbReference>
<dbReference type="InterPro" id="IPR042099">
    <property type="entry name" value="ANL_N_sf"/>
</dbReference>
<evidence type="ECO:0000259" key="5">
    <source>
        <dbReference type="Pfam" id="PF00501"/>
    </source>
</evidence>
<evidence type="ECO:0000313" key="8">
    <source>
        <dbReference type="Proteomes" id="UP001183127"/>
    </source>
</evidence>
<keyword evidence="8" id="KW-1185">Reference proteome</keyword>
<dbReference type="GeneID" id="32808436"/>
<dbReference type="InterPro" id="IPR045851">
    <property type="entry name" value="AMP-bd_C_sf"/>
</dbReference>
<dbReference type="PANTHER" id="PTHR22754:SF32">
    <property type="entry name" value="DISCO-INTERACTING PROTEIN 2"/>
    <property type="match status" value="1"/>
</dbReference>
<evidence type="ECO:0000256" key="1">
    <source>
        <dbReference type="ARBA" id="ARBA00006432"/>
    </source>
</evidence>
<dbReference type="InterPro" id="IPR000873">
    <property type="entry name" value="AMP-dep_synth/lig_dom"/>
</dbReference>
<feature type="domain" description="AMP-dependent synthetase/ligase" evidence="5">
    <location>
        <begin position="22"/>
        <end position="409"/>
    </location>
</feature>
<dbReference type="RefSeq" id="WP_011536495.1">
    <property type="nucleotide sequence ID" value="NZ_CP132921.1"/>
</dbReference>
<keyword evidence="4" id="KW-0443">Lipid metabolism</keyword>
<evidence type="ECO:0000259" key="6">
    <source>
        <dbReference type="Pfam" id="PF23024"/>
    </source>
</evidence>
<dbReference type="Pfam" id="PF23024">
    <property type="entry name" value="AMP-dom_DIP2-like"/>
    <property type="match status" value="1"/>
</dbReference>
<dbReference type="Gene3D" id="3.40.50.12780">
    <property type="entry name" value="N-terminal domain of ligase-like"/>
    <property type="match status" value="1"/>
</dbReference>
<evidence type="ECO:0000256" key="3">
    <source>
        <dbReference type="ARBA" id="ARBA00022832"/>
    </source>
</evidence>
<feature type="domain" description="AMP-binding enzyme C-terminal" evidence="6">
    <location>
        <begin position="453"/>
        <end position="564"/>
    </location>
</feature>
<dbReference type="InterPro" id="IPR025110">
    <property type="entry name" value="AMP-bd_C"/>
</dbReference>
<name>A0ABY9QQ49_9PSED</name>
<keyword evidence="2 7" id="KW-0436">Ligase</keyword>
<evidence type="ECO:0000256" key="2">
    <source>
        <dbReference type="ARBA" id="ARBA00022598"/>
    </source>
</evidence>